<feature type="compositionally biased region" description="Basic and acidic residues" evidence="1">
    <location>
        <begin position="115"/>
        <end position="142"/>
    </location>
</feature>
<feature type="compositionally biased region" description="Polar residues" evidence="1">
    <location>
        <begin position="26"/>
        <end position="36"/>
    </location>
</feature>
<feature type="compositionally biased region" description="Low complexity" evidence="1">
    <location>
        <begin position="369"/>
        <end position="378"/>
    </location>
</feature>
<name>A0A409YNP1_9AGAR</name>
<accession>A0A409YNP1</accession>
<feature type="compositionally biased region" description="Acidic residues" evidence="1">
    <location>
        <begin position="100"/>
        <end position="114"/>
    </location>
</feature>
<dbReference type="AlphaFoldDB" id="A0A409YNP1"/>
<comment type="caution">
    <text evidence="2">The sequence shown here is derived from an EMBL/GenBank/DDBJ whole genome shotgun (WGS) entry which is preliminary data.</text>
</comment>
<feature type="compositionally biased region" description="Polar residues" evidence="1">
    <location>
        <begin position="456"/>
        <end position="465"/>
    </location>
</feature>
<feature type="compositionally biased region" description="Basic and acidic residues" evidence="1">
    <location>
        <begin position="208"/>
        <end position="218"/>
    </location>
</feature>
<feature type="compositionally biased region" description="Basic and acidic residues" evidence="1">
    <location>
        <begin position="299"/>
        <end position="308"/>
    </location>
</feature>
<reference evidence="2 3" key="1">
    <citation type="journal article" date="2018" name="Evol. Lett.">
        <title>Horizontal gene cluster transfer increased hallucinogenic mushroom diversity.</title>
        <authorList>
            <person name="Reynolds H.T."/>
            <person name="Vijayakumar V."/>
            <person name="Gluck-Thaler E."/>
            <person name="Korotkin H.B."/>
            <person name="Matheny P.B."/>
            <person name="Slot J.C."/>
        </authorList>
    </citation>
    <scope>NUCLEOTIDE SEQUENCE [LARGE SCALE GENOMIC DNA]</scope>
    <source>
        <strain evidence="2 3">2629</strain>
    </source>
</reference>
<gene>
    <name evidence="2" type="ORF">CVT24_011906</name>
</gene>
<evidence type="ECO:0000313" key="3">
    <source>
        <dbReference type="Proteomes" id="UP000284842"/>
    </source>
</evidence>
<evidence type="ECO:0000256" key="1">
    <source>
        <dbReference type="SAM" id="MobiDB-lite"/>
    </source>
</evidence>
<feature type="compositionally biased region" description="Basic and acidic residues" evidence="1">
    <location>
        <begin position="52"/>
        <end position="64"/>
    </location>
</feature>
<keyword evidence="3" id="KW-1185">Reference proteome</keyword>
<dbReference type="InParanoid" id="A0A409YNP1"/>
<feature type="region of interest" description="Disordered" evidence="1">
    <location>
        <begin position="1"/>
        <end position="408"/>
    </location>
</feature>
<dbReference type="EMBL" id="NHTK01000905">
    <property type="protein sequence ID" value="PPR04689.1"/>
    <property type="molecule type" value="Genomic_DNA"/>
</dbReference>
<evidence type="ECO:0000313" key="2">
    <source>
        <dbReference type="EMBL" id="PPR04689.1"/>
    </source>
</evidence>
<organism evidence="2 3">
    <name type="scientific">Panaeolus cyanescens</name>
    <dbReference type="NCBI Taxonomy" id="181874"/>
    <lineage>
        <taxon>Eukaryota</taxon>
        <taxon>Fungi</taxon>
        <taxon>Dikarya</taxon>
        <taxon>Basidiomycota</taxon>
        <taxon>Agaricomycotina</taxon>
        <taxon>Agaricomycetes</taxon>
        <taxon>Agaricomycetidae</taxon>
        <taxon>Agaricales</taxon>
        <taxon>Agaricineae</taxon>
        <taxon>Galeropsidaceae</taxon>
        <taxon>Panaeolus</taxon>
    </lineage>
</organism>
<sequence>MSKRNKTGAAAAKRPVPLSPSDDGRTSISQRQQTPTKKMKHAYEQELTFTTIHDRNATPERAPTDDDELPSSVLQGDSRVGSRVTRANSQESAVKCETGTDTEDSNDEGSGDDYSDGRGRREQISDSRDEYSQSSSDRRTPYDNDSANEVEPSHGDHHRSHQHADRRGRRQEEPSDLGDRRDLRDNRPGGEADSQDFRRRAAAGSDQATHEGSRHASRDYQAPAKPTKHGEVLDAERKADHRAGRSIDKHTASQTDKKDRRERGGDRYAADARGHKGGRHGQGVGESAKGQEGMFATAEEARRDKSKFLSDNQHSSEASRRRSRNASPTRSARGRSAERRSDVADGITRASRQARLDAAVLKEKERQAKAAANDAKGAGPHKGGKQVVSKDPGPASRNYTPAPEWSANDDTPLIFNMDLDTQHEAAGDDAAKHENAKAVPDADDGKDAKGKGRVANQAQAGTAPSFQLDDYDDAVLPELGLCEMRASFTNSNQAHVTPYFLDLCLVGEDLQEEEMRMIESAHLFKQSVPYANIAKMEPGAFDLDAPYYRLVWNNNWVLGTEPSMVSQRSRNVVGIQVGIVRRPHLKKAVNLSTHGTYLARRLGILPTEMSLKRMVRLMGTKLGRSALKLSIDDGCIINHSVKGGSTGTPAKSRYTRAAVSKTTDPSVKEKGDIEAGFYPSVLEYTATVKVYDARNTGFRFDKAHLDKVHELPEYATFTEDSELNTRCVVAAFYTLNAYGIPKEPVDEENMYKECPTVSSNIQFAIVLAALPFDM</sequence>
<dbReference type="Proteomes" id="UP000284842">
    <property type="component" value="Unassembled WGS sequence"/>
</dbReference>
<feature type="compositionally biased region" description="Basic and acidic residues" evidence="1">
    <location>
        <begin position="425"/>
        <end position="436"/>
    </location>
</feature>
<dbReference type="OrthoDB" id="3034904at2759"/>
<feature type="region of interest" description="Disordered" evidence="1">
    <location>
        <begin position="425"/>
        <end position="465"/>
    </location>
</feature>
<dbReference type="STRING" id="181874.A0A409YNP1"/>
<feature type="compositionally biased region" description="Basic and acidic residues" evidence="1">
    <location>
        <begin position="228"/>
        <end position="274"/>
    </location>
</feature>
<feature type="compositionally biased region" description="Basic and acidic residues" evidence="1">
    <location>
        <begin position="162"/>
        <end position="199"/>
    </location>
</feature>
<protein>
    <submittedName>
        <fullName evidence="2">Uncharacterized protein</fullName>
    </submittedName>
</protein>
<proteinExistence type="predicted"/>